<evidence type="ECO:0000256" key="1">
    <source>
        <dbReference type="SAM" id="MobiDB-lite"/>
    </source>
</evidence>
<dbReference type="AlphaFoldDB" id="A0A409VUR8"/>
<evidence type="ECO:0000313" key="3">
    <source>
        <dbReference type="Proteomes" id="UP000284706"/>
    </source>
</evidence>
<feature type="region of interest" description="Disordered" evidence="1">
    <location>
        <begin position="40"/>
        <end position="69"/>
    </location>
</feature>
<gene>
    <name evidence="2" type="ORF">CVT26_013286</name>
</gene>
<sequence length="69" mass="8071">MLSISTTRISLSRKDDFVVACSSEPIRRRQVQFRLLERSKEHMASQNDHTIQDTRDNYAIGRSYRRSGV</sequence>
<dbReference type="InParanoid" id="A0A409VUR8"/>
<dbReference type="Proteomes" id="UP000284706">
    <property type="component" value="Unassembled WGS sequence"/>
</dbReference>
<proteinExistence type="predicted"/>
<keyword evidence="3" id="KW-1185">Reference proteome</keyword>
<accession>A0A409VUR8</accession>
<comment type="caution">
    <text evidence="2">The sequence shown here is derived from an EMBL/GenBank/DDBJ whole genome shotgun (WGS) entry which is preliminary data.</text>
</comment>
<evidence type="ECO:0000313" key="2">
    <source>
        <dbReference type="EMBL" id="PPQ69998.1"/>
    </source>
</evidence>
<name>A0A409VUR8_9AGAR</name>
<protein>
    <submittedName>
        <fullName evidence="2">Uncharacterized protein</fullName>
    </submittedName>
</protein>
<reference evidence="2 3" key="1">
    <citation type="journal article" date="2018" name="Evol. Lett.">
        <title>Horizontal gene cluster transfer increased hallucinogenic mushroom diversity.</title>
        <authorList>
            <person name="Reynolds H.T."/>
            <person name="Vijayakumar V."/>
            <person name="Gluck-Thaler E."/>
            <person name="Korotkin H.B."/>
            <person name="Matheny P.B."/>
            <person name="Slot J.C."/>
        </authorList>
    </citation>
    <scope>NUCLEOTIDE SEQUENCE [LARGE SCALE GENOMIC DNA]</scope>
    <source>
        <strain evidence="2 3">SRW20</strain>
    </source>
</reference>
<dbReference type="EMBL" id="NHYE01005556">
    <property type="protein sequence ID" value="PPQ69998.1"/>
    <property type="molecule type" value="Genomic_DNA"/>
</dbReference>
<organism evidence="2 3">
    <name type="scientific">Gymnopilus dilepis</name>
    <dbReference type="NCBI Taxonomy" id="231916"/>
    <lineage>
        <taxon>Eukaryota</taxon>
        <taxon>Fungi</taxon>
        <taxon>Dikarya</taxon>
        <taxon>Basidiomycota</taxon>
        <taxon>Agaricomycotina</taxon>
        <taxon>Agaricomycetes</taxon>
        <taxon>Agaricomycetidae</taxon>
        <taxon>Agaricales</taxon>
        <taxon>Agaricineae</taxon>
        <taxon>Hymenogastraceae</taxon>
        <taxon>Gymnopilus</taxon>
    </lineage>
</organism>